<accession>A0AAW9NN38</accession>
<evidence type="ECO:0000256" key="1">
    <source>
        <dbReference type="SAM" id="SignalP"/>
    </source>
</evidence>
<feature type="signal peptide" evidence="1">
    <location>
        <begin position="1"/>
        <end position="26"/>
    </location>
</feature>
<keyword evidence="3" id="KW-1185">Reference proteome</keyword>
<feature type="chain" id="PRO_5043398721" evidence="1">
    <location>
        <begin position="27"/>
        <end position="47"/>
    </location>
</feature>
<evidence type="ECO:0000313" key="3">
    <source>
        <dbReference type="Proteomes" id="UP001344888"/>
    </source>
</evidence>
<dbReference type="Proteomes" id="UP001344888">
    <property type="component" value="Unassembled WGS sequence"/>
</dbReference>
<proteinExistence type="predicted"/>
<reference evidence="2 3" key="1">
    <citation type="submission" date="2023-03" db="EMBL/GenBank/DDBJ databases">
        <title>Bacillus Genome Sequencing.</title>
        <authorList>
            <person name="Dunlap C."/>
        </authorList>
    </citation>
    <scope>NUCLEOTIDE SEQUENCE [LARGE SCALE GENOMIC DNA]</scope>
    <source>
        <strain evidence="2 3">B-59205</strain>
    </source>
</reference>
<dbReference type="RefSeq" id="WP_326121401.1">
    <property type="nucleotide sequence ID" value="NZ_JARSFG010000003.1"/>
</dbReference>
<protein>
    <submittedName>
        <fullName evidence="2">Uncharacterized protein</fullName>
    </submittedName>
</protein>
<organism evidence="2 3">
    <name type="scientific">Metasolibacillus meyeri</name>
    <dbReference type="NCBI Taxonomy" id="1071052"/>
    <lineage>
        <taxon>Bacteria</taxon>
        <taxon>Bacillati</taxon>
        <taxon>Bacillota</taxon>
        <taxon>Bacilli</taxon>
        <taxon>Bacillales</taxon>
        <taxon>Caryophanaceae</taxon>
        <taxon>Metasolibacillus</taxon>
    </lineage>
</organism>
<gene>
    <name evidence="2" type="ORF">P9B03_01590</name>
</gene>
<dbReference type="EMBL" id="JARSFG010000003">
    <property type="protein sequence ID" value="MEC1177164.1"/>
    <property type="molecule type" value="Genomic_DNA"/>
</dbReference>
<dbReference type="AlphaFoldDB" id="A0AAW9NN38"/>
<keyword evidence="1" id="KW-0732">Signal</keyword>
<evidence type="ECO:0000313" key="2">
    <source>
        <dbReference type="EMBL" id="MEC1177164.1"/>
    </source>
</evidence>
<comment type="caution">
    <text evidence="2">The sequence shown here is derived from an EMBL/GenBank/DDBJ whole genome shotgun (WGS) entry which is preliminary data.</text>
</comment>
<sequence>MKKVILSFLIVLFSSVSIGFTSTVSASGNNEAETIIEQHIHYLKSNK</sequence>
<name>A0AAW9NN38_9BACL</name>